<dbReference type="InterPro" id="IPR051706">
    <property type="entry name" value="Glycosyltransferase_domain"/>
</dbReference>
<accession>A0AAW4SW47</accession>
<dbReference type="Proteomes" id="UP001198461">
    <property type="component" value="Unassembled WGS sequence"/>
</dbReference>
<dbReference type="AlphaFoldDB" id="A0AAW4SW47"/>
<reference evidence="2" key="1">
    <citation type="submission" date="2023-08" db="EMBL/GenBank/DDBJ databases">
        <title>Mucin Metabolism Genes Underlie the Key Renovations of Bacteroides xylanisolvens Genomes in Captive Great Apes.</title>
        <authorList>
            <person name="Nishida A.H."/>
        </authorList>
    </citation>
    <scope>NUCLEOTIDE SEQUENCE</scope>
    <source>
        <strain evidence="2">P13.H9</strain>
    </source>
</reference>
<dbReference type="PANTHER" id="PTHR32385:SF15">
    <property type="entry name" value="INOSITOL PHOSPHOCERAMIDE MANNOSYLTRANSFERASE 1"/>
    <property type="match status" value="1"/>
</dbReference>
<evidence type="ECO:0000313" key="2">
    <source>
        <dbReference type="EMBL" id="MCA4703216.1"/>
    </source>
</evidence>
<dbReference type="EMBL" id="JAIWYE010000013">
    <property type="protein sequence ID" value="MCA4703216.1"/>
    <property type="molecule type" value="Genomic_DNA"/>
</dbReference>
<name>A0AAW4SW47_9BACE</name>
<dbReference type="SUPFAM" id="SSF53448">
    <property type="entry name" value="Nucleotide-diphospho-sugar transferases"/>
    <property type="match status" value="1"/>
</dbReference>
<dbReference type="PANTHER" id="PTHR32385">
    <property type="entry name" value="MANNOSYL PHOSPHORYLINOSITOL CERAMIDE SYNTHASE"/>
    <property type="match status" value="1"/>
</dbReference>
<protein>
    <submittedName>
        <fullName evidence="2">Mannosyltransferase</fullName>
    </submittedName>
</protein>
<dbReference type="Gene3D" id="3.90.550.20">
    <property type="match status" value="1"/>
</dbReference>
<dbReference type="GO" id="GO:0051999">
    <property type="term" value="P:mannosyl-inositol phosphorylceramide biosynthetic process"/>
    <property type="evidence" value="ECO:0007669"/>
    <property type="project" value="TreeGrafter"/>
</dbReference>
<dbReference type="InterPro" id="IPR007577">
    <property type="entry name" value="GlycoTrfase_DXD_sugar-bd_CS"/>
</dbReference>
<organism evidence="2 3">
    <name type="scientific">Bacteroides xylanisolvens</name>
    <dbReference type="NCBI Taxonomy" id="371601"/>
    <lineage>
        <taxon>Bacteria</taxon>
        <taxon>Pseudomonadati</taxon>
        <taxon>Bacteroidota</taxon>
        <taxon>Bacteroidia</taxon>
        <taxon>Bacteroidales</taxon>
        <taxon>Bacteroidaceae</taxon>
        <taxon>Bacteroides</taxon>
    </lineage>
</organism>
<dbReference type="Pfam" id="PF04488">
    <property type="entry name" value="Gly_transf_sug"/>
    <property type="match status" value="1"/>
</dbReference>
<evidence type="ECO:0000313" key="3">
    <source>
        <dbReference type="Proteomes" id="UP001198461"/>
    </source>
</evidence>
<sequence length="277" mass="32764">MKNDNQSRKMIPKVIHYCWFSGEAMSPFVKKCMQTWAEKMPDYELRLWDAHSFDFDSVPFVREAYQAKKWAFVTDYVRLYALYTEGGIYMDTDVKVMKSFTPFLNYDFFTSHEVHPFFFEETEQCKIGQDMKLLNPNDLIEGFGVQAAIMGSVSGLPYLKECLDYYNTLHFDLEHHSKDDYIIGKHITRLILKYGYRFVDEDQLLNHNMMLMNSSVIVGNAIYLKRDSYAIHLCNGSWTDSGDDFNYWLRNNYPRIYSVWGIGLKVMNKLKRMISRK</sequence>
<proteinExistence type="predicted"/>
<keyword evidence="1" id="KW-0808">Transferase</keyword>
<keyword evidence="2" id="KW-0328">Glycosyltransferase</keyword>
<dbReference type="GO" id="GO:0000030">
    <property type="term" value="F:mannosyltransferase activity"/>
    <property type="evidence" value="ECO:0007669"/>
    <property type="project" value="TreeGrafter"/>
</dbReference>
<gene>
    <name evidence="2" type="ORF">LD004_06270</name>
</gene>
<dbReference type="RefSeq" id="WP_225450828.1">
    <property type="nucleotide sequence ID" value="NZ_DAWCUS010000091.1"/>
</dbReference>
<dbReference type="GO" id="GO:0016020">
    <property type="term" value="C:membrane"/>
    <property type="evidence" value="ECO:0007669"/>
    <property type="project" value="GOC"/>
</dbReference>
<comment type="caution">
    <text evidence="2">The sequence shown here is derived from an EMBL/GenBank/DDBJ whole genome shotgun (WGS) entry which is preliminary data.</text>
</comment>
<evidence type="ECO:0000256" key="1">
    <source>
        <dbReference type="ARBA" id="ARBA00022679"/>
    </source>
</evidence>
<dbReference type="InterPro" id="IPR029044">
    <property type="entry name" value="Nucleotide-diphossugar_trans"/>
</dbReference>